<keyword evidence="2" id="KW-1185">Reference proteome</keyword>
<evidence type="ECO:0000313" key="2">
    <source>
        <dbReference type="Proteomes" id="UP000646738"/>
    </source>
</evidence>
<proteinExistence type="predicted"/>
<accession>A0ABQ3R3H2</accession>
<protein>
    <submittedName>
        <fullName evidence="1">Uncharacterized protein</fullName>
    </submittedName>
</protein>
<dbReference type="RefSeq" id="WP_189999684.1">
    <property type="nucleotide sequence ID" value="NZ_BNCB01000032.1"/>
</dbReference>
<reference evidence="2" key="1">
    <citation type="submission" date="2023-07" db="EMBL/GenBank/DDBJ databases">
        <title>Whole genome shotgun sequence of Streptomyces achromogenes subsp. rubradiris NBRC 14000.</title>
        <authorList>
            <person name="Komaki H."/>
            <person name="Tamura T."/>
        </authorList>
    </citation>
    <scope>NUCLEOTIDE SEQUENCE [LARGE SCALE GENOMIC DNA]</scope>
    <source>
        <strain evidence="2">NBRC 14000</strain>
    </source>
</reference>
<dbReference type="EMBL" id="BNEA01000001">
    <property type="protein sequence ID" value="GHI50395.1"/>
    <property type="molecule type" value="Genomic_DNA"/>
</dbReference>
<name>A0ABQ3R3H2_STRRR</name>
<evidence type="ECO:0000313" key="1">
    <source>
        <dbReference type="EMBL" id="GHI50395.1"/>
    </source>
</evidence>
<dbReference type="Proteomes" id="UP000646738">
    <property type="component" value="Unassembled WGS sequence"/>
</dbReference>
<comment type="caution">
    <text evidence="1">The sequence shown here is derived from an EMBL/GenBank/DDBJ whole genome shotgun (WGS) entry which is preliminary data.</text>
</comment>
<sequence length="66" mass="7470">MTDPHGWAVTPWECVCGRSHAPWWRSTPPPTCPHGWPVPPERVSEPVWFQNLVQLLVVATQGDDRA</sequence>
<gene>
    <name evidence="1" type="ORF">Srubr_02410</name>
</gene>
<organism evidence="1 2">
    <name type="scientific">Streptomyces rubradiris</name>
    <name type="common">Streptomyces achromogenes subsp. rubradiris</name>
    <dbReference type="NCBI Taxonomy" id="285531"/>
    <lineage>
        <taxon>Bacteria</taxon>
        <taxon>Bacillati</taxon>
        <taxon>Actinomycetota</taxon>
        <taxon>Actinomycetes</taxon>
        <taxon>Kitasatosporales</taxon>
        <taxon>Streptomycetaceae</taxon>
        <taxon>Streptomyces</taxon>
    </lineage>
</organism>